<evidence type="ECO:0000256" key="2">
    <source>
        <dbReference type="SAM" id="MobiDB-lite"/>
    </source>
</evidence>
<name>A0A9P6G3L3_9PLEO</name>
<keyword evidence="4" id="KW-1185">Reference proteome</keyword>
<protein>
    <submittedName>
        <fullName evidence="3">Uncharacterized protein</fullName>
    </submittedName>
</protein>
<proteinExistence type="predicted"/>
<dbReference type="OrthoDB" id="3773872at2759"/>
<dbReference type="Proteomes" id="UP000756921">
    <property type="component" value="Unassembled WGS sequence"/>
</dbReference>
<feature type="region of interest" description="Disordered" evidence="2">
    <location>
        <begin position="1"/>
        <end position="39"/>
    </location>
</feature>
<accession>A0A9P6G3L3</accession>
<dbReference type="AlphaFoldDB" id="A0A9P6G3L3"/>
<organism evidence="3 4">
    <name type="scientific">Paraphaeosphaeria minitans</name>
    <dbReference type="NCBI Taxonomy" id="565426"/>
    <lineage>
        <taxon>Eukaryota</taxon>
        <taxon>Fungi</taxon>
        <taxon>Dikarya</taxon>
        <taxon>Ascomycota</taxon>
        <taxon>Pezizomycotina</taxon>
        <taxon>Dothideomycetes</taxon>
        <taxon>Pleosporomycetidae</taxon>
        <taxon>Pleosporales</taxon>
        <taxon>Massarineae</taxon>
        <taxon>Didymosphaeriaceae</taxon>
        <taxon>Paraphaeosphaeria</taxon>
    </lineage>
</organism>
<evidence type="ECO:0000256" key="1">
    <source>
        <dbReference type="SAM" id="Coils"/>
    </source>
</evidence>
<evidence type="ECO:0000313" key="3">
    <source>
        <dbReference type="EMBL" id="KAF9728447.1"/>
    </source>
</evidence>
<feature type="coiled-coil region" evidence="1">
    <location>
        <begin position="62"/>
        <end position="96"/>
    </location>
</feature>
<reference evidence="3" key="1">
    <citation type="journal article" date="2020" name="Mol. Plant Microbe Interact.">
        <title>Genome Sequence of the Biocontrol Agent Coniothyrium minitans strain Conio (IMI 134523).</title>
        <authorList>
            <person name="Patel D."/>
            <person name="Shittu T.A."/>
            <person name="Baroncelli R."/>
            <person name="Muthumeenakshi S."/>
            <person name="Osborne T.H."/>
            <person name="Janganan T.K."/>
            <person name="Sreenivasaprasad S."/>
        </authorList>
    </citation>
    <scope>NUCLEOTIDE SEQUENCE</scope>
    <source>
        <strain evidence="3">Conio</strain>
    </source>
</reference>
<sequence>MNTNQPTNQPLNPARILDRFNQSTPSDQGTPDSSTSALSASDWQKINQLLKAVVNVGGDNRAKKLSQTIHHITIQKQLLEEENKHLRDALVTKKRRATRGRPLPLIGAIAI</sequence>
<keyword evidence="1" id="KW-0175">Coiled coil</keyword>
<evidence type="ECO:0000313" key="4">
    <source>
        <dbReference type="Proteomes" id="UP000756921"/>
    </source>
</evidence>
<comment type="caution">
    <text evidence="3">The sequence shown here is derived from an EMBL/GenBank/DDBJ whole genome shotgun (WGS) entry which is preliminary data.</text>
</comment>
<gene>
    <name evidence="3" type="ORF">PMIN01_13580</name>
</gene>
<feature type="compositionally biased region" description="Low complexity" evidence="2">
    <location>
        <begin position="1"/>
        <end position="13"/>
    </location>
</feature>
<dbReference type="EMBL" id="WJXW01000020">
    <property type="protein sequence ID" value="KAF9728447.1"/>
    <property type="molecule type" value="Genomic_DNA"/>
</dbReference>
<feature type="compositionally biased region" description="Polar residues" evidence="2">
    <location>
        <begin position="20"/>
        <end position="39"/>
    </location>
</feature>